<dbReference type="AlphaFoldDB" id="A0AAN7RIZ5"/>
<feature type="compositionally biased region" description="Low complexity" evidence="8">
    <location>
        <begin position="165"/>
        <end position="180"/>
    </location>
</feature>
<keyword evidence="7" id="KW-0325">Glycoprotein</keyword>
<comment type="subcellular location">
    <subcellularLocation>
        <location evidence="1">Cell membrane</location>
    </subcellularLocation>
</comment>
<keyword evidence="5" id="KW-0472">Membrane</keyword>
<evidence type="ECO:0000256" key="4">
    <source>
        <dbReference type="ARBA" id="ARBA00022859"/>
    </source>
</evidence>
<evidence type="ECO:0000256" key="7">
    <source>
        <dbReference type="ARBA" id="ARBA00023180"/>
    </source>
</evidence>
<keyword evidence="2" id="KW-1003">Cell membrane</keyword>
<evidence type="ECO:0000256" key="3">
    <source>
        <dbReference type="ARBA" id="ARBA00022729"/>
    </source>
</evidence>
<evidence type="ECO:0000313" key="11">
    <source>
        <dbReference type="Proteomes" id="UP001333110"/>
    </source>
</evidence>
<reference evidence="10 11" key="1">
    <citation type="journal article" date="2023" name="J. Hered.">
        <title>Chromosome-level genome of the wood stork (Mycteria americana) provides insight into avian chromosome evolution.</title>
        <authorList>
            <person name="Flamio R. Jr."/>
            <person name="Ramstad K.M."/>
        </authorList>
    </citation>
    <scope>NUCLEOTIDE SEQUENCE [LARGE SCALE GENOMIC DNA]</scope>
    <source>
        <strain evidence="10">JAX WOST 10</strain>
    </source>
</reference>
<feature type="region of interest" description="Disordered" evidence="8">
    <location>
        <begin position="353"/>
        <end position="467"/>
    </location>
</feature>
<dbReference type="InterPro" id="IPR036179">
    <property type="entry name" value="Ig-like_dom_sf"/>
</dbReference>
<evidence type="ECO:0000256" key="1">
    <source>
        <dbReference type="ARBA" id="ARBA00004236"/>
    </source>
</evidence>
<accession>A0AAN7RIZ5</accession>
<organism evidence="10 11">
    <name type="scientific">Mycteria americana</name>
    <name type="common">Wood stork</name>
    <dbReference type="NCBI Taxonomy" id="33587"/>
    <lineage>
        <taxon>Eukaryota</taxon>
        <taxon>Metazoa</taxon>
        <taxon>Chordata</taxon>
        <taxon>Craniata</taxon>
        <taxon>Vertebrata</taxon>
        <taxon>Euteleostomi</taxon>
        <taxon>Archelosauria</taxon>
        <taxon>Archosauria</taxon>
        <taxon>Dinosauria</taxon>
        <taxon>Saurischia</taxon>
        <taxon>Theropoda</taxon>
        <taxon>Coelurosauria</taxon>
        <taxon>Aves</taxon>
        <taxon>Neognathae</taxon>
        <taxon>Neoaves</taxon>
        <taxon>Aequornithes</taxon>
        <taxon>Ciconiiformes</taxon>
        <taxon>Ciconiidae</taxon>
        <taxon>Mycteria</taxon>
    </lineage>
</organism>
<evidence type="ECO:0000256" key="2">
    <source>
        <dbReference type="ARBA" id="ARBA00022475"/>
    </source>
</evidence>
<feature type="compositionally biased region" description="Low complexity" evidence="8">
    <location>
        <begin position="142"/>
        <end position="155"/>
    </location>
</feature>
<proteinExistence type="predicted"/>
<comment type="caution">
    <text evidence="10">The sequence shown here is derived from an EMBL/GenBank/DDBJ whole genome shotgun (WGS) entry which is preliminary data.</text>
</comment>
<dbReference type="GO" id="GO:0002376">
    <property type="term" value="P:immune system process"/>
    <property type="evidence" value="ECO:0007669"/>
    <property type="project" value="UniProtKB-KW"/>
</dbReference>
<dbReference type="InterPro" id="IPR013783">
    <property type="entry name" value="Ig-like_fold"/>
</dbReference>
<dbReference type="PROSITE" id="PS50835">
    <property type="entry name" value="IG_LIKE"/>
    <property type="match status" value="1"/>
</dbReference>
<name>A0AAN7RIZ5_MYCAM</name>
<dbReference type="EMBL" id="JAUNZN010000024">
    <property type="protein sequence ID" value="KAK4808564.1"/>
    <property type="molecule type" value="Genomic_DNA"/>
</dbReference>
<evidence type="ECO:0000256" key="5">
    <source>
        <dbReference type="ARBA" id="ARBA00023136"/>
    </source>
</evidence>
<evidence type="ECO:0000256" key="8">
    <source>
        <dbReference type="SAM" id="MobiDB-lite"/>
    </source>
</evidence>
<dbReference type="GO" id="GO:0005886">
    <property type="term" value="C:plasma membrane"/>
    <property type="evidence" value="ECO:0007669"/>
    <property type="project" value="UniProtKB-SubCell"/>
</dbReference>
<evidence type="ECO:0000313" key="10">
    <source>
        <dbReference type="EMBL" id="KAK4808564.1"/>
    </source>
</evidence>
<dbReference type="SUPFAM" id="SSF48726">
    <property type="entry name" value="Immunoglobulin"/>
    <property type="match status" value="1"/>
</dbReference>
<keyword evidence="11" id="KW-1185">Reference proteome</keyword>
<protein>
    <recommendedName>
        <fullName evidence="9">Ig-like domain-containing protein</fullName>
    </recommendedName>
</protein>
<dbReference type="PANTHER" id="PTHR19433:SF111">
    <property type="entry name" value="T CELL RECEPTOR ALPHA VARIABLE 4"/>
    <property type="match status" value="1"/>
</dbReference>
<evidence type="ECO:0000256" key="6">
    <source>
        <dbReference type="ARBA" id="ARBA00023157"/>
    </source>
</evidence>
<dbReference type="InterPro" id="IPR052051">
    <property type="entry name" value="TCR_complex_component"/>
</dbReference>
<dbReference type="SMART" id="SM00406">
    <property type="entry name" value="IGv"/>
    <property type="match status" value="1"/>
</dbReference>
<gene>
    <name evidence="10" type="ORF">QYF61_009867</name>
</gene>
<dbReference type="InterPro" id="IPR007110">
    <property type="entry name" value="Ig-like_dom"/>
</dbReference>
<evidence type="ECO:0000259" key="9">
    <source>
        <dbReference type="PROSITE" id="PS50835"/>
    </source>
</evidence>
<dbReference type="Gene3D" id="2.60.40.10">
    <property type="entry name" value="Immunoglobulins"/>
    <property type="match status" value="1"/>
</dbReference>
<dbReference type="GO" id="GO:0009617">
    <property type="term" value="P:response to bacterium"/>
    <property type="evidence" value="ECO:0007669"/>
    <property type="project" value="TreeGrafter"/>
</dbReference>
<dbReference type="Proteomes" id="UP001333110">
    <property type="component" value="Unassembled WGS sequence"/>
</dbReference>
<dbReference type="PANTHER" id="PTHR19433">
    <property type="entry name" value="T-CELL RECEPTOR ALPHA CHAIN V REGION-RELATED"/>
    <property type="match status" value="1"/>
</dbReference>
<keyword evidence="6" id="KW-1015">Disulfide bond</keyword>
<dbReference type="InterPro" id="IPR013106">
    <property type="entry name" value="Ig_V-set"/>
</dbReference>
<feature type="compositionally biased region" description="Low complexity" evidence="8">
    <location>
        <begin position="389"/>
        <end position="400"/>
    </location>
</feature>
<keyword evidence="4" id="KW-0391">Immunity</keyword>
<sequence>MQQISTLQPMEEDLMAQQIVACDVLGHSWSPPQAVSDPFELLHLHLTAAASPWPRCPCRGQPLPALPRTQCRCGQLRSGRSLPRRRLPAGPALPAAVPGPLPAFHGPLGRRYRLQGQHQPEGLGKASVCFRGALSQGFLSYGSTGSPRDGGSSRPSLRRAVRADQGSAAPRSPARSALARPPRPRRQRRAQGSAPGRSWQHREEKRRRRGGAAAGAESGAGGGQRSVDGGAAGCGVAAGRAQVQQDMSAETTEGTSISINCSHPDIKTNDFIYWYRQFPGRGPTLLVSSHKGSKELPDPPGRLSVAADRRSSSLWLAGPRRGDAAVYYCAVGDTARGAGAAAGHEPPWAGPGVCVGDGGTAPARPARGRCRPTRPAPQSRDGSSDRPVPAAASGPSGLAATVPREPATRNLLPPLTPRSYPQSHRDTDRNPPRHWRRRGRNRDGRGRRACMPGKERLQPPAPLAPGEEQRLSALHRDEGNRDLPAHGHPDSPGSCCRDRPPLAWNIHVLFSGFCLTPLEHLHISTSVDSPALGLGESPCP</sequence>
<keyword evidence="3" id="KW-0732">Signal</keyword>
<dbReference type="Pfam" id="PF07686">
    <property type="entry name" value="V-set"/>
    <property type="match status" value="1"/>
</dbReference>
<feature type="domain" description="Ig-like" evidence="9">
    <location>
        <begin position="239"/>
        <end position="331"/>
    </location>
</feature>
<feature type="region of interest" description="Disordered" evidence="8">
    <location>
        <begin position="140"/>
        <end position="227"/>
    </location>
</feature>